<dbReference type="EMBL" id="JAHWXN010000001">
    <property type="protein sequence ID" value="MCK2035071.1"/>
    <property type="molecule type" value="Genomic_DNA"/>
</dbReference>
<accession>A0ABT0FBE8</accession>
<comment type="caution">
    <text evidence="1">The sequence shown here is derived from an EMBL/GenBank/DDBJ whole genome shotgun (WGS) entry which is preliminary data.</text>
</comment>
<keyword evidence="2" id="KW-1185">Reference proteome</keyword>
<dbReference type="Proteomes" id="UP001300096">
    <property type="component" value="Unassembled WGS sequence"/>
</dbReference>
<gene>
    <name evidence="1" type="ORF">KZC51_02885</name>
</gene>
<name>A0ABT0FBE8_9MICO</name>
<reference evidence="1 2" key="1">
    <citation type="submission" date="2021-06" db="EMBL/GenBank/DDBJ databases">
        <title>Genome-based taxonomic framework of Microbacterium strains isolated from marine environment, the description of four new species and reclassification of four preexisting species.</title>
        <authorList>
            <person name="Lee S.D."/>
            <person name="Kim S.-M."/>
            <person name="Byeon Y.-S."/>
            <person name="Yang H.L."/>
            <person name="Kim I.S."/>
        </authorList>
    </citation>
    <scope>NUCLEOTIDE SEQUENCE [LARGE SCALE GENOMIC DNA]</scope>
    <source>
        <strain evidence="1 2">SSW1-49</strain>
    </source>
</reference>
<evidence type="ECO:0000313" key="2">
    <source>
        <dbReference type="Proteomes" id="UP001300096"/>
    </source>
</evidence>
<organism evidence="1 2">
    <name type="scientific">Microbacterium croceum</name>
    <dbReference type="NCBI Taxonomy" id="2851645"/>
    <lineage>
        <taxon>Bacteria</taxon>
        <taxon>Bacillati</taxon>
        <taxon>Actinomycetota</taxon>
        <taxon>Actinomycetes</taxon>
        <taxon>Micrococcales</taxon>
        <taxon>Microbacteriaceae</taxon>
        <taxon>Microbacterium</taxon>
    </lineage>
</organism>
<dbReference type="RefSeq" id="WP_247628509.1">
    <property type="nucleotide sequence ID" value="NZ_JAHWXN010000001.1"/>
</dbReference>
<protein>
    <submittedName>
        <fullName evidence="1">Uncharacterized protein</fullName>
    </submittedName>
</protein>
<evidence type="ECO:0000313" key="1">
    <source>
        <dbReference type="EMBL" id="MCK2035071.1"/>
    </source>
</evidence>
<sequence>MGAALCLVLLAGCSASGERPGSDATTDPGSPDYLRGQAEQWAEYYGVEDPPAVEVVRYVDTPERDAALRDCLAEAGYPTESNGGVNVPSGNEAAFALAQYTCAVQYPVPERYTRTWSDKQIRLQYAWTVDFVIPCLEDRGHSISDPPSESVFVDSWLSDPYFPFAQVSLAVAEDNFNQAWTELEDACPQQAPGEVLWDGVSIDDWKLTNGR</sequence>
<proteinExistence type="predicted"/>